<name>A0AAW1NYX8_9CHLO</name>
<evidence type="ECO:0000256" key="1">
    <source>
        <dbReference type="SAM" id="MobiDB-lite"/>
    </source>
</evidence>
<organism evidence="2 3">
    <name type="scientific">Symbiochloris irregularis</name>
    <dbReference type="NCBI Taxonomy" id="706552"/>
    <lineage>
        <taxon>Eukaryota</taxon>
        <taxon>Viridiplantae</taxon>
        <taxon>Chlorophyta</taxon>
        <taxon>core chlorophytes</taxon>
        <taxon>Trebouxiophyceae</taxon>
        <taxon>Trebouxiales</taxon>
        <taxon>Trebouxiaceae</taxon>
        <taxon>Symbiochloris</taxon>
    </lineage>
</organism>
<dbReference type="EMBL" id="JALJOQ010000102">
    <property type="protein sequence ID" value="KAK9798145.1"/>
    <property type="molecule type" value="Genomic_DNA"/>
</dbReference>
<keyword evidence="3" id="KW-1185">Reference proteome</keyword>
<dbReference type="Proteomes" id="UP001465755">
    <property type="component" value="Unassembled WGS sequence"/>
</dbReference>
<gene>
    <name evidence="2" type="ORF">WJX73_008703</name>
</gene>
<feature type="region of interest" description="Disordered" evidence="1">
    <location>
        <begin position="1"/>
        <end position="22"/>
    </location>
</feature>
<feature type="compositionally biased region" description="Low complexity" evidence="1">
    <location>
        <begin position="1"/>
        <end position="12"/>
    </location>
</feature>
<proteinExistence type="predicted"/>
<reference evidence="2 3" key="1">
    <citation type="journal article" date="2024" name="Nat. Commun.">
        <title>Phylogenomics reveals the evolutionary origins of lichenization in chlorophyte algae.</title>
        <authorList>
            <person name="Puginier C."/>
            <person name="Libourel C."/>
            <person name="Otte J."/>
            <person name="Skaloud P."/>
            <person name="Haon M."/>
            <person name="Grisel S."/>
            <person name="Petersen M."/>
            <person name="Berrin J.G."/>
            <person name="Delaux P.M."/>
            <person name="Dal Grande F."/>
            <person name="Keller J."/>
        </authorList>
    </citation>
    <scope>NUCLEOTIDE SEQUENCE [LARGE SCALE GENOMIC DNA]</scope>
    <source>
        <strain evidence="2 3">SAG 2036</strain>
    </source>
</reference>
<protein>
    <submittedName>
        <fullName evidence="2">Uncharacterized protein</fullName>
    </submittedName>
</protein>
<comment type="caution">
    <text evidence="2">The sequence shown here is derived from an EMBL/GenBank/DDBJ whole genome shotgun (WGS) entry which is preliminary data.</text>
</comment>
<sequence length="155" mass="17208">MTASSSGFSCSAPPSPSYTHRSAVAETMADTSMPPMPLSTYTSPHRPTVTQWLEACVKEAVRNLDEAPFLQLYVAGENGQHDRTERHTVTPTVVQTPQLWSCIAEHLAQAAPEALPPLKFQDVLARTAVMMKYTTRWCHSLLGARPLTESAWRRR</sequence>
<evidence type="ECO:0000313" key="3">
    <source>
        <dbReference type="Proteomes" id="UP001465755"/>
    </source>
</evidence>
<evidence type="ECO:0000313" key="2">
    <source>
        <dbReference type="EMBL" id="KAK9798145.1"/>
    </source>
</evidence>
<dbReference type="AlphaFoldDB" id="A0AAW1NYX8"/>
<accession>A0AAW1NYX8</accession>